<feature type="compositionally biased region" description="Basic and acidic residues" evidence="2">
    <location>
        <begin position="277"/>
        <end position="293"/>
    </location>
</feature>
<evidence type="ECO:0000313" key="5">
    <source>
        <dbReference type="Proteomes" id="UP000792457"/>
    </source>
</evidence>
<dbReference type="Gene3D" id="1.10.10.10">
    <property type="entry name" value="Winged helix-like DNA-binding domain superfamily/Winged helix DNA-binding domain"/>
    <property type="match status" value="1"/>
</dbReference>
<keyword evidence="5" id="KW-1185">Reference proteome</keyword>
<evidence type="ECO:0000259" key="3">
    <source>
        <dbReference type="PROSITE" id="PS51526"/>
    </source>
</evidence>
<dbReference type="AlphaFoldDB" id="A0A8K0P676"/>
<dbReference type="EMBL" id="KZ308831">
    <property type="protein sequence ID" value="KAG8234592.1"/>
    <property type="molecule type" value="Genomic_DNA"/>
</dbReference>
<accession>A0A8K0P676</accession>
<organism evidence="4 5">
    <name type="scientific">Ladona fulva</name>
    <name type="common">Scarce chaser dragonfly</name>
    <name type="synonym">Libellula fulva</name>
    <dbReference type="NCBI Taxonomy" id="123851"/>
    <lineage>
        <taxon>Eukaryota</taxon>
        <taxon>Metazoa</taxon>
        <taxon>Ecdysozoa</taxon>
        <taxon>Arthropoda</taxon>
        <taxon>Hexapoda</taxon>
        <taxon>Insecta</taxon>
        <taxon>Pterygota</taxon>
        <taxon>Palaeoptera</taxon>
        <taxon>Odonata</taxon>
        <taxon>Epiprocta</taxon>
        <taxon>Anisoptera</taxon>
        <taxon>Libelluloidea</taxon>
        <taxon>Libellulidae</taxon>
        <taxon>Ladona</taxon>
    </lineage>
</organism>
<dbReference type="InterPro" id="IPR039779">
    <property type="entry name" value="RFX-like"/>
</dbReference>
<dbReference type="Pfam" id="PF02257">
    <property type="entry name" value="RFX_DNA_binding"/>
    <property type="match status" value="1"/>
</dbReference>
<name>A0A8K0P676_LADFU</name>
<dbReference type="OrthoDB" id="10069709at2759"/>
<keyword evidence="1" id="KW-0238">DNA-binding</keyword>
<dbReference type="PROSITE" id="PS51526">
    <property type="entry name" value="RFX_DBD"/>
    <property type="match status" value="1"/>
</dbReference>
<feature type="domain" description="RFX-type winged-helix" evidence="3">
    <location>
        <begin position="168"/>
        <end position="243"/>
    </location>
</feature>
<protein>
    <recommendedName>
        <fullName evidence="3">RFX-type winged-helix domain-containing protein</fullName>
    </recommendedName>
</protein>
<dbReference type="GO" id="GO:0000981">
    <property type="term" value="F:DNA-binding transcription factor activity, RNA polymerase II-specific"/>
    <property type="evidence" value="ECO:0007669"/>
    <property type="project" value="TreeGrafter"/>
</dbReference>
<dbReference type="Gene3D" id="6.10.140.1290">
    <property type="match status" value="1"/>
</dbReference>
<dbReference type="Proteomes" id="UP000792457">
    <property type="component" value="Unassembled WGS sequence"/>
</dbReference>
<sequence length="402" mass="44106">MEGPQLERRAPERVAAGKSIKKEAENITERNINASQNTICSTSIPEHSRADVSLADRSHDGLPDIDTSANASNGFHDDCSAENSSSFPDSLDVNYLATKTNKIQQIVENATSPESKEIVTKILDQVQQLSVSEKLLLYLKLPTGTNISVDPLTQPINPLGSRFEIQQTITWIKTHLEENPDVSLPKQDVYDEYIGYCNNNAMKPLSTADFGKVMKQVFPRVRPRRLGTRGNSRYCYSGLRKRMKLDPPLLPDLGDLSRVGSHKPLRSGSGCLNSEDEGVHLGHRGSPERRGEYAEGNGDGEGGEMDGDMTSAASHLVREWAEKLLGPKFGSLPQLAHHLVKNQCVDGRSVAAFTVLSFDERSMRSQSSASGGMSLESKYHVSQILTKLNLGRADSVISASFR</sequence>
<reference evidence="4" key="1">
    <citation type="submission" date="2013-04" db="EMBL/GenBank/DDBJ databases">
        <authorList>
            <person name="Qu J."/>
            <person name="Murali S.C."/>
            <person name="Bandaranaike D."/>
            <person name="Bellair M."/>
            <person name="Blankenburg K."/>
            <person name="Chao H."/>
            <person name="Dinh H."/>
            <person name="Doddapaneni H."/>
            <person name="Downs B."/>
            <person name="Dugan-Rocha S."/>
            <person name="Elkadiri S."/>
            <person name="Gnanaolivu R.D."/>
            <person name="Hernandez B."/>
            <person name="Javaid M."/>
            <person name="Jayaseelan J.C."/>
            <person name="Lee S."/>
            <person name="Li M."/>
            <person name="Ming W."/>
            <person name="Munidasa M."/>
            <person name="Muniz J."/>
            <person name="Nguyen L."/>
            <person name="Ongeri F."/>
            <person name="Osuji N."/>
            <person name="Pu L.-L."/>
            <person name="Puazo M."/>
            <person name="Qu C."/>
            <person name="Quiroz J."/>
            <person name="Raj R."/>
            <person name="Weissenberger G."/>
            <person name="Xin Y."/>
            <person name="Zou X."/>
            <person name="Han Y."/>
            <person name="Richards S."/>
            <person name="Worley K."/>
            <person name="Muzny D."/>
            <person name="Gibbs R."/>
        </authorList>
    </citation>
    <scope>NUCLEOTIDE SEQUENCE</scope>
    <source>
        <strain evidence="4">Sampled in the wild</strain>
    </source>
</reference>
<dbReference type="PANTHER" id="PTHR12619">
    <property type="entry name" value="RFX TRANSCRIPTION FACTOR FAMILY"/>
    <property type="match status" value="1"/>
</dbReference>
<proteinExistence type="predicted"/>
<reference evidence="4" key="2">
    <citation type="submission" date="2017-10" db="EMBL/GenBank/DDBJ databases">
        <title>Ladona fulva Genome sequencing and assembly.</title>
        <authorList>
            <person name="Murali S."/>
            <person name="Richards S."/>
            <person name="Bandaranaike D."/>
            <person name="Bellair M."/>
            <person name="Blankenburg K."/>
            <person name="Chao H."/>
            <person name="Dinh H."/>
            <person name="Doddapaneni H."/>
            <person name="Dugan-Rocha S."/>
            <person name="Elkadiri S."/>
            <person name="Gnanaolivu R."/>
            <person name="Hernandez B."/>
            <person name="Skinner E."/>
            <person name="Javaid M."/>
            <person name="Lee S."/>
            <person name="Li M."/>
            <person name="Ming W."/>
            <person name="Munidasa M."/>
            <person name="Muniz J."/>
            <person name="Nguyen L."/>
            <person name="Hughes D."/>
            <person name="Osuji N."/>
            <person name="Pu L.-L."/>
            <person name="Puazo M."/>
            <person name="Qu C."/>
            <person name="Quiroz J."/>
            <person name="Raj R."/>
            <person name="Weissenberger G."/>
            <person name="Xin Y."/>
            <person name="Zou X."/>
            <person name="Han Y."/>
            <person name="Worley K."/>
            <person name="Muzny D."/>
            <person name="Gibbs R."/>
        </authorList>
    </citation>
    <scope>NUCLEOTIDE SEQUENCE</scope>
    <source>
        <strain evidence="4">Sampled in the wild</strain>
    </source>
</reference>
<comment type="caution">
    <text evidence="4">The sequence shown here is derived from an EMBL/GenBank/DDBJ whole genome shotgun (WGS) entry which is preliminary data.</text>
</comment>
<dbReference type="GO" id="GO:0000978">
    <property type="term" value="F:RNA polymerase II cis-regulatory region sequence-specific DNA binding"/>
    <property type="evidence" value="ECO:0007669"/>
    <property type="project" value="TreeGrafter"/>
</dbReference>
<feature type="compositionally biased region" description="Basic and acidic residues" evidence="2">
    <location>
        <begin position="1"/>
        <end position="12"/>
    </location>
</feature>
<evidence type="ECO:0000256" key="2">
    <source>
        <dbReference type="SAM" id="MobiDB-lite"/>
    </source>
</evidence>
<dbReference type="FunFam" id="1.10.10.10:FF:000422">
    <property type="entry name" value="DNA-binding protein RFX7"/>
    <property type="match status" value="1"/>
</dbReference>
<evidence type="ECO:0000313" key="4">
    <source>
        <dbReference type="EMBL" id="KAG8234592.1"/>
    </source>
</evidence>
<evidence type="ECO:0000256" key="1">
    <source>
        <dbReference type="ARBA" id="ARBA00023125"/>
    </source>
</evidence>
<gene>
    <name evidence="4" type="ORF">J437_LFUL017095</name>
</gene>
<dbReference type="PANTHER" id="PTHR12619:SF21">
    <property type="entry name" value="RFX-TYPE WINGED-HELIX DOMAIN-CONTAINING PROTEIN"/>
    <property type="match status" value="1"/>
</dbReference>
<dbReference type="InterPro" id="IPR036388">
    <property type="entry name" value="WH-like_DNA-bd_sf"/>
</dbReference>
<feature type="region of interest" description="Disordered" evidence="2">
    <location>
        <begin position="262"/>
        <end position="309"/>
    </location>
</feature>
<feature type="region of interest" description="Disordered" evidence="2">
    <location>
        <begin position="1"/>
        <end position="22"/>
    </location>
</feature>
<dbReference type="SUPFAM" id="SSF46785">
    <property type="entry name" value="Winged helix' DNA-binding domain"/>
    <property type="match status" value="1"/>
</dbReference>
<dbReference type="InterPro" id="IPR036390">
    <property type="entry name" value="WH_DNA-bd_sf"/>
</dbReference>
<dbReference type="InterPro" id="IPR003150">
    <property type="entry name" value="DNA-bd_RFX"/>
</dbReference>